<comment type="caution">
    <text evidence="3">The sequence shown here is derived from an EMBL/GenBank/DDBJ whole genome shotgun (WGS) entry which is preliminary data.</text>
</comment>
<feature type="region of interest" description="Disordered" evidence="1">
    <location>
        <begin position="677"/>
        <end position="774"/>
    </location>
</feature>
<evidence type="ECO:0000313" key="3">
    <source>
        <dbReference type="EMBL" id="CAB9522531.1"/>
    </source>
</evidence>
<organism evidence="3 4">
    <name type="scientific">Seminavis robusta</name>
    <dbReference type="NCBI Taxonomy" id="568900"/>
    <lineage>
        <taxon>Eukaryota</taxon>
        <taxon>Sar</taxon>
        <taxon>Stramenopiles</taxon>
        <taxon>Ochrophyta</taxon>
        <taxon>Bacillariophyta</taxon>
        <taxon>Bacillariophyceae</taxon>
        <taxon>Bacillariophycidae</taxon>
        <taxon>Naviculales</taxon>
        <taxon>Naviculaceae</taxon>
        <taxon>Seminavis</taxon>
    </lineage>
</organism>
<protein>
    <submittedName>
        <fullName evidence="3">Uncharacterized protein</fullName>
    </submittedName>
</protein>
<name>A0A9N8EJM5_9STRA</name>
<evidence type="ECO:0000313" key="4">
    <source>
        <dbReference type="Proteomes" id="UP001153069"/>
    </source>
</evidence>
<feature type="transmembrane region" description="Helical" evidence="2">
    <location>
        <begin position="389"/>
        <end position="410"/>
    </location>
</feature>
<evidence type="ECO:0000256" key="1">
    <source>
        <dbReference type="SAM" id="MobiDB-lite"/>
    </source>
</evidence>
<feature type="compositionally biased region" description="Low complexity" evidence="1">
    <location>
        <begin position="677"/>
        <end position="697"/>
    </location>
</feature>
<feature type="compositionally biased region" description="Low complexity" evidence="1">
    <location>
        <begin position="91"/>
        <end position="101"/>
    </location>
</feature>
<reference evidence="3" key="1">
    <citation type="submission" date="2020-06" db="EMBL/GenBank/DDBJ databases">
        <authorList>
            <consortium name="Plant Systems Biology data submission"/>
        </authorList>
    </citation>
    <scope>NUCLEOTIDE SEQUENCE</scope>
    <source>
        <strain evidence="3">D6</strain>
    </source>
</reference>
<sequence>MVYPLLLLHGSNCEVLHASNSHRSVIRGVRIHQNQDQDLIAPRQLLEQQGGRHEFTVYQFEVSGSQVMRAGPSDAPSEIPSISPSSPPSIAPTSATPRTSPFLKGEALEAEDMSSSPSSGPTKQLVFTDSGYYPLPEETLQIENREPGDSQTQPGSGADTEIENEYWQQNPGSPPDQSTNEQEEESDHFVPVEGNEVTSQAAIKPTYYYVDLRPFSVFVDASRDLTTDLGIPLYLLIEMQTTLQNIVDVKISNLTIQMGVVMNDHKHPEIRGRNADPTHYHWNQLFFHGMAQFEDSVVYPAVTVQNVQSLVLSNEANLQEFWDTQGQGETYQNLELKNITMLPFPDETPTPAPTPVPSTVLTQDQSTNTSSSQSQSENTEPEEERSSNVWVMVPLVIVFLLICFCIILLCGRLQYLANRAQDKYNEKYGLDYNVYGDRDLGKDIFKEEYLNSEHDHEHSNNGLSDSLRSIDFLTRPISSIKSSVRRSSNKVTIKAPSNDEASTEPEDDELHVSFQTQEAKHVAPTTTPNSSQVSHNAPMAMLAAALPSQNSNRSISESTSQQGSQREMFSDELGNDQGLAPPAVPEPEPPEPEPEPEPDIVVTTLAAADGLLQGSRTRVVNEGNLLNLSDHEQTPTPPPLPRSVDIDAELARRAVVSETPTRDNRSPMLIDLAGNEISRSNGSIGSGSGDSSNYSSSYKRRGSKSGTGNSSWRGGGGTRSSFKSMGSFVTALGSGDDKSGVMGNSSERRSTRSNRSIRSDSSTTSFYSAQGDLV</sequence>
<gene>
    <name evidence="3" type="ORF">SEMRO_1313_G261880.1</name>
</gene>
<proteinExistence type="predicted"/>
<evidence type="ECO:0000256" key="2">
    <source>
        <dbReference type="SAM" id="Phobius"/>
    </source>
</evidence>
<feature type="compositionally biased region" description="Pro residues" evidence="1">
    <location>
        <begin position="346"/>
        <end position="356"/>
    </location>
</feature>
<feature type="compositionally biased region" description="Low complexity" evidence="1">
    <location>
        <begin position="72"/>
        <end position="84"/>
    </location>
</feature>
<accession>A0A9N8EJM5</accession>
<feature type="compositionally biased region" description="Low complexity" evidence="1">
    <location>
        <begin position="365"/>
        <end position="378"/>
    </location>
</feature>
<feature type="region of interest" description="Disordered" evidence="1">
    <location>
        <begin position="342"/>
        <end position="385"/>
    </location>
</feature>
<feature type="region of interest" description="Disordered" evidence="1">
    <location>
        <begin position="548"/>
        <end position="598"/>
    </location>
</feature>
<feature type="compositionally biased region" description="Polar residues" evidence="1">
    <location>
        <begin position="113"/>
        <end position="127"/>
    </location>
</feature>
<feature type="compositionally biased region" description="Acidic residues" evidence="1">
    <location>
        <begin position="588"/>
        <end position="598"/>
    </location>
</feature>
<dbReference type="Proteomes" id="UP001153069">
    <property type="component" value="Unassembled WGS sequence"/>
</dbReference>
<keyword evidence="4" id="KW-1185">Reference proteome</keyword>
<feature type="region of interest" description="Disordered" evidence="1">
    <location>
        <begin position="488"/>
        <end position="510"/>
    </location>
</feature>
<dbReference type="EMBL" id="CAICTM010001311">
    <property type="protein sequence ID" value="CAB9522531.1"/>
    <property type="molecule type" value="Genomic_DNA"/>
</dbReference>
<feature type="compositionally biased region" description="Low complexity" evidence="1">
    <location>
        <begin position="753"/>
        <end position="768"/>
    </location>
</feature>
<feature type="compositionally biased region" description="Polar residues" evidence="1">
    <location>
        <begin position="548"/>
        <end position="567"/>
    </location>
</feature>
<feature type="compositionally biased region" description="Polar residues" evidence="1">
    <location>
        <begin position="166"/>
        <end position="180"/>
    </location>
</feature>
<keyword evidence="2" id="KW-0812">Transmembrane</keyword>
<feature type="region of interest" description="Disordered" evidence="1">
    <location>
        <begin position="68"/>
        <end position="196"/>
    </location>
</feature>
<keyword evidence="2" id="KW-1133">Transmembrane helix</keyword>
<keyword evidence="2" id="KW-0472">Membrane</keyword>
<dbReference type="AlphaFoldDB" id="A0A9N8EJM5"/>